<feature type="compositionally biased region" description="Polar residues" evidence="2">
    <location>
        <begin position="464"/>
        <end position="473"/>
    </location>
</feature>
<dbReference type="EMBL" id="LCTW02000060">
    <property type="protein sequence ID" value="KXX80407.1"/>
    <property type="molecule type" value="Genomic_DNA"/>
</dbReference>
<keyword evidence="1" id="KW-0460">Magnesium</keyword>
<evidence type="ECO:0000313" key="3">
    <source>
        <dbReference type="EMBL" id="KXX80407.1"/>
    </source>
</evidence>
<evidence type="ECO:0000256" key="2">
    <source>
        <dbReference type="SAM" id="MobiDB-lite"/>
    </source>
</evidence>
<sequence>MSGADPLSSLPQAATAALLRAALQDRTAGVLIGSAVGDAIGLYTEFMSAAHAAAAYPSRTFTLARGPHHSPTPFKLDAHRAPKEPGYWTDDTDHALLLLLGFLHTASSSSSSSSTSSASTAPGGAGSEPSLPLPTQQDFAQRLRVWAQTGLRALETMPLGLGRLVGSVVATAGFADEPERVAREYWERTGRRVAPNGSLMRTHPLGLICLFRAEEEAFDLAARISRVTHVDPRCVLACVIGTGLVRRVVRGEVVSEGDVDASVERAVRWFQEQKDDEGLGLDLEELMRHVNPEGGLDGLKLDEQVAIGYVYKTLGSGVVLLRMAIRRVAAVKGVLLDRSRLFEDLITDLIMCGGDADTNACFAGALLGGYLGYSALPDHWKHGLKHQEWLLGKSDALCRVLGLMDGSYNGKEDADTEVYGGRPILSQDEMEARWMALQQTAFEKMEEAAKASASKVSGSGWSLPWQSKNKAGR</sequence>
<feature type="region of interest" description="Disordered" evidence="2">
    <location>
        <begin position="453"/>
        <end position="473"/>
    </location>
</feature>
<dbReference type="Pfam" id="PF03747">
    <property type="entry name" value="ADP_ribosyl_GH"/>
    <property type="match status" value="1"/>
</dbReference>
<dbReference type="STRING" id="100816.A0A175W9P7"/>
<feature type="binding site" evidence="1">
    <location>
        <position position="358"/>
    </location>
    <ligand>
        <name>Mg(2+)</name>
        <dbReference type="ChEBI" id="CHEBI:18420"/>
        <label>1</label>
    </ligand>
</feature>
<dbReference type="SUPFAM" id="SSF101478">
    <property type="entry name" value="ADP-ribosylglycohydrolase"/>
    <property type="match status" value="1"/>
</dbReference>
<dbReference type="OrthoDB" id="2021138at2759"/>
<feature type="binding site" evidence="1">
    <location>
        <position position="355"/>
    </location>
    <ligand>
        <name>Mg(2+)</name>
        <dbReference type="ChEBI" id="CHEBI:18420"/>
        <label>1</label>
    </ligand>
</feature>
<feature type="binding site" evidence="1">
    <location>
        <position position="357"/>
    </location>
    <ligand>
        <name>Mg(2+)</name>
        <dbReference type="ChEBI" id="CHEBI:18420"/>
        <label>1</label>
    </ligand>
</feature>
<keyword evidence="1" id="KW-0479">Metal-binding</keyword>
<reference evidence="3 4" key="1">
    <citation type="journal article" date="2016" name="Genome Announc.">
        <title>Genome Sequence of Madurella mycetomatis mm55, Isolated from a Human Mycetoma Case in Sudan.</title>
        <authorList>
            <person name="Smit S."/>
            <person name="Derks M.F."/>
            <person name="Bervoets S."/>
            <person name="Fahal A."/>
            <person name="van Leeuwen W."/>
            <person name="van Belkum A."/>
            <person name="van de Sande W.W."/>
        </authorList>
    </citation>
    <scope>NUCLEOTIDE SEQUENCE [LARGE SCALE GENOMIC DNA]</scope>
    <source>
        <strain evidence="4">mm55</strain>
    </source>
</reference>
<dbReference type="PANTHER" id="PTHR16222">
    <property type="entry name" value="ADP-RIBOSYLGLYCOHYDROLASE"/>
    <property type="match status" value="1"/>
</dbReference>
<feature type="binding site" evidence="1">
    <location>
        <position position="91"/>
    </location>
    <ligand>
        <name>Mg(2+)</name>
        <dbReference type="ChEBI" id="CHEBI:18420"/>
        <label>1</label>
    </ligand>
</feature>
<gene>
    <name evidence="3" type="ORF">MMYC01_204617</name>
</gene>
<dbReference type="InterPro" id="IPR005502">
    <property type="entry name" value="Ribosyl_crysJ1"/>
</dbReference>
<dbReference type="VEuPathDB" id="FungiDB:MMYC01_204617"/>
<comment type="caution">
    <text evidence="3">The sequence shown here is derived from an EMBL/GenBank/DDBJ whole genome shotgun (WGS) entry which is preliminary data.</text>
</comment>
<dbReference type="InterPro" id="IPR036705">
    <property type="entry name" value="Ribosyl_crysJ1_sf"/>
</dbReference>
<dbReference type="AlphaFoldDB" id="A0A175W9P7"/>
<dbReference type="PANTHER" id="PTHR16222:SF28">
    <property type="entry name" value="ADP-RIBOSYLGLYCOHYDROLASE"/>
    <property type="match status" value="1"/>
</dbReference>
<organism evidence="3 4">
    <name type="scientific">Madurella mycetomatis</name>
    <dbReference type="NCBI Taxonomy" id="100816"/>
    <lineage>
        <taxon>Eukaryota</taxon>
        <taxon>Fungi</taxon>
        <taxon>Dikarya</taxon>
        <taxon>Ascomycota</taxon>
        <taxon>Pezizomycotina</taxon>
        <taxon>Sordariomycetes</taxon>
        <taxon>Sordariomycetidae</taxon>
        <taxon>Sordariales</taxon>
        <taxon>Sordariales incertae sedis</taxon>
        <taxon>Madurella</taxon>
    </lineage>
</organism>
<keyword evidence="4" id="KW-1185">Reference proteome</keyword>
<feature type="compositionally biased region" description="Low complexity" evidence="2">
    <location>
        <begin position="107"/>
        <end position="121"/>
    </location>
</feature>
<dbReference type="GO" id="GO:0016787">
    <property type="term" value="F:hydrolase activity"/>
    <property type="evidence" value="ECO:0007669"/>
    <property type="project" value="UniProtKB-KW"/>
</dbReference>
<dbReference type="Gene3D" id="1.10.4080.10">
    <property type="entry name" value="ADP-ribosylation/Crystallin J1"/>
    <property type="match status" value="1"/>
</dbReference>
<feature type="binding site" evidence="1">
    <location>
        <position position="90"/>
    </location>
    <ligand>
        <name>Mg(2+)</name>
        <dbReference type="ChEBI" id="CHEBI:18420"/>
        <label>1</label>
    </ligand>
</feature>
<proteinExistence type="predicted"/>
<dbReference type="InterPro" id="IPR050792">
    <property type="entry name" value="ADP-ribosylglycohydrolase"/>
</dbReference>
<comment type="cofactor">
    <cofactor evidence="1">
        <name>Mg(2+)</name>
        <dbReference type="ChEBI" id="CHEBI:18420"/>
    </cofactor>
    <text evidence="1">Binds 2 magnesium ions per subunit.</text>
</comment>
<accession>A0A175W9P7</accession>
<evidence type="ECO:0000256" key="1">
    <source>
        <dbReference type="PIRSR" id="PIRSR605502-1"/>
    </source>
</evidence>
<feature type="region of interest" description="Disordered" evidence="2">
    <location>
        <begin position="107"/>
        <end position="134"/>
    </location>
</feature>
<evidence type="ECO:0000313" key="4">
    <source>
        <dbReference type="Proteomes" id="UP000078237"/>
    </source>
</evidence>
<dbReference type="Proteomes" id="UP000078237">
    <property type="component" value="Unassembled WGS sequence"/>
</dbReference>
<protein>
    <submittedName>
        <fullName evidence="3">ADP-ribosyl-[dinitrogen reductase] glycohydrolase</fullName>
    </submittedName>
</protein>
<name>A0A175W9P7_9PEZI</name>
<dbReference type="GO" id="GO:0046872">
    <property type="term" value="F:metal ion binding"/>
    <property type="evidence" value="ECO:0007669"/>
    <property type="project" value="UniProtKB-KW"/>
</dbReference>
<feature type="binding site" evidence="1">
    <location>
        <position position="89"/>
    </location>
    <ligand>
        <name>Mg(2+)</name>
        <dbReference type="ChEBI" id="CHEBI:18420"/>
        <label>1</label>
    </ligand>
</feature>